<keyword evidence="4" id="KW-0812">Transmembrane</keyword>
<accession>A0A7M3T5T3</accession>
<dbReference type="GO" id="GO:0005576">
    <property type="term" value="C:extracellular region"/>
    <property type="evidence" value="ECO:0007669"/>
    <property type="project" value="TreeGrafter"/>
</dbReference>
<evidence type="ECO:0000313" key="7">
    <source>
        <dbReference type="EMBL" id="QIE57364.1"/>
    </source>
</evidence>
<feature type="chain" id="PRO_5029639015" evidence="5">
    <location>
        <begin position="25"/>
        <end position="249"/>
    </location>
</feature>
<feature type="domain" description="PA14" evidence="6">
    <location>
        <begin position="81"/>
        <end position="229"/>
    </location>
</feature>
<dbReference type="Pfam" id="PF07691">
    <property type="entry name" value="PA14"/>
    <property type="match status" value="1"/>
</dbReference>
<dbReference type="Proteomes" id="UP000503336">
    <property type="component" value="Chromosome"/>
</dbReference>
<feature type="signal peptide" evidence="5">
    <location>
        <begin position="1"/>
        <end position="24"/>
    </location>
</feature>
<reference evidence="7 8" key="1">
    <citation type="submission" date="2020-02" db="EMBL/GenBank/DDBJ databases">
        <title>complete genome sequence of Rhodobacteraceae bacterium.</title>
        <authorList>
            <person name="Park J."/>
            <person name="Kim Y.-S."/>
            <person name="Kim K.-H."/>
        </authorList>
    </citation>
    <scope>NUCLEOTIDE SEQUENCE [LARGE SCALE GENOMIC DNA]</scope>
    <source>
        <strain evidence="7 8">RR4-56</strain>
    </source>
</reference>
<name>A0A7M3T5T3_9RHOB</name>
<evidence type="ECO:0000313" key="8">
    <source>
        <dbReference type="Proteomes" id="UP000503336"/>
    </source>
</evidence>
<proteinExistence type="inferred from homology"/>
<dbReference type="PANTHER" id="PTHR31137:SF5">
    <property type="entry name" value="PROTEIN PSIQ-RELATED"/>
    <property type="match status" value="1"/>
</dbReference>
<evidence type="ECO:0000256" key="5">
    <source>
        <dbReference type="SAM" id="SignalP"/>
    </source>
</evidence>
<dbReference type="InterPro" id="IPR011658">
    <property type="entry name" value="PA14_dom"/>
</dbReference>
<dbReference type="KEGG" id="hdh:G5B40_19105"/>
<evidence type="ECO:0000256" key="1">
    <source>
        <dbReference type="ARBA" id="ARBA00008709"/>
    </source>
</evidence>
<sequence>MRSVFLFPVTVTAGLVLSAGVASALTLGGTVRDFDNTHPNFGQGTPFGLLADGQVVSSALTGAAPSPIFVEGDRTNPPVNFTTHDDYNEWWTGGVASPYDVVFSESGGVQSFDGAASTPGSQFFPAGSNNYLFTLQFGGLLSFEDGDTFSASSDDDLWIFVDNKLVLELAGVHSPASDSFSAADLMLLGLVSGQNYAFDVFYAERNVTQAQLNLSTDMTISAVPLPAALPLFLGGLAFLGFVSRRRATA</sequence>
<dbReference type="EMBL" id="CP049056">
    <property type="protein sequence ID" value="QIE57364.1"/>
    <property type="molecule type" value="Genomic_DNA"/>
</dbReference>
<keyword evidence="2 5" id="KW-0732">Signal</keyword>
<feature type="transmembrane region" description="Helical" evidence="4">
    <location>
        <begin position="223"/>
        <end position="242"/>
    </location>
</feature>
<evidence type="ECO:0000256" key="3">
    <source>
        <dbReference type="ARBA" id="ARBA00023180"/>
    </source>
</evidence>
<dbReference type="InterPro" id="IPR051154">
    <property type="entry name" value="Prespore-cell_inducing_factor"/>
</dbReference>
<keyword evidence="4" id="KW-1133">Transmembrane helix</keyword>
<dbReference type="RefSeq" id="WP_165102170.1">
    <property type="nucleotide sequence ID" value="NZ_CP049056.1"/>
</dbReference>
<dbReference type="InterPro" id="IPR011874">
    <property type="entry name" value="Fibro_Slime"/>
</dbReference>
<keyword evidence="4" id="KW-0472">Membrane</keyword>
<organism evidence="7 8">
    <name type="scientific">Pikeienuella piscinae</name>
    <dbReference type="NCBI Taxonomy" id="2748098"/>
    <lineage>
        <taxon>Bacteria</taxon>
        <taxon>Pseudomonadati</taxon>
        <taxon>Pseudomonadota</taxon>
        <taxon>Alphaproteobacteria</taxon>
        <taxon>Rhodobacterales</taxon>
        <taxon>Paracoccaceae</taxon>
        <taxon>Pikeienuella</taxon>
    </lineage>
</organism>
<comment type="similarity">
    <text evidence="1">Belongs to the prespore-cell-inducing factor family.</text>
</comment>
<evidence type="ECO:0000259" key="6">
    <source>
        <dbReference type="PROSITE" id="PS51820"/>
    </source>
</evidence>
<keyword evidence="3" id="KW-0325">Glycoprotein</keyword>
<keyword evidence="8" id="KW-1185">Reference proteome</keyword>
<gene>
    <name evidence="7" type="ORF">G5B40_19105</name>
</gene>
<dbReference type="PROSITE" id="PS51820">
    <property type="entry name" value="PA14"/>
    <property type="match status" value="1"/>
</dbReference>
<evidence type="ECO:0000256" key="2">
    <source>
        <dbReference type="ARBA" id="ARBA00022729"/>
    </source>
</evidence>
<dbReference type="InterPro" id="IPR037524">
    <property type="entry name" value="PA14/GLEYA"/>
</dbReference>
<protein>
    <submittedName>
        <fullName evidence="7">Fibro-slime domain-containing protein</fullName>
    </submittedName>
</protein>
<dbReference type="PANTHER" id="PTHR31137">
    <property type="entry name" value="PROTEIN PSIB-RELATED-RELATED"/>
    <property type="match status" value="1"/>
</dbReference>
<dbReference type="NCBIfam" id="TIGR02148">
    <property type="entry name" value="Fibro_Slime"/>
    <property type="match status" value="1"/>
</dbReference>
<evidence type="ECO:0000256" key="4">
    <source>
        <dbReference type="SAM" id="Phobius"/>
    </source>
</evidence>
<dbReference type="AlphaFoldDB" id="A0A7M3T5T3"/>